<name>A0A0P9FC34_9CHLR</name>
<gene>
    <name evidence="1" type="ORF">SE17_04760</name>
</gene>
<organism evidence="1 2">
    <name type="scientific">Kouleothrix aurantiaca</name>
    <dbReference type="NCBI Taxonomy" id="186479"/>
    <lineage>
        <taxon>Bacteria</taxon>
        <taxon>Bacillati</taxon>
        <taxon>Chloroflexota</taxon>
        <taxon>Chloroflexia</taxon>
        <taxon>Chloroflexales</taxon>
        <taxon>Roseiflexineae</taxon>
        <taxon>Roseiflexaceae</taxon>
        <taxon>Kouleothrix</taxon>
    </lineage>
</organism>
<reference evidence="1 2" key="1">
    <citation type="submission" date="2015-09" db="EMBL/GenBank/DDBJ databases">
        <title>Draft genome sequence of Kouleothrix aurantiaca JCM 19913.</title>
        <authorList>
            <person name="Hemp J."/>
        </authorList>
    </citation>
    <scope>NUCLEOTIDE SEQUENCE [LARGE SCALE GENOMIC DNA]</scope>
    <source>
        <strain evidence="1 2">COM-B</strain>
    </source>
</reference>
<proteinExistence type="predicted"/>
<comment type="caution">
    <text evidence="1">The sequence shown here is derived from an EMBL/GenBank/DDBJ whole genome shotgun (WGS) entry which is preliminary data.</text>
</comment>
<protein>
    <submittedName>
        <fullName evidence="1">Alkaline phosphatase</fullName>
    </submittedName>
</protein>
<dbReference type="AlphaFoldDB" id="A0A0P9FC34"/>
<dbReference type="Proteomes" id="UP000050509">
    <property type="component" value="Unassembled WGS sequence"/>
</dbReference>
<sequence length="840" mass="91953">MNIKEFIQTQVLLPRLHQNDVLVVYDPEQRYRELCLELAIDTRQVVDASESSIASRAAALAGLQLLGEKQPSLKELLIYVPHRVPLDDEQRQHDPFALYAVCGAIFPEGDGDEYVSLCIKAKPDHATEIRRIFQENASPSFAVIDAIGGGAGWPNLQAALGVQSAREIMFALLAPEDRQKKALQGQETWVTEAKALLHGALGLTLLTRAKSYGPIADELWRFLLFSEFAFDLPEPLPAALVGVPRALPEAQPLVEDLCDMLRDNRHTQRPYITRAEEIEVSLGLPDACRQIIDLGKRDTFPFEERSFFAQAVDALKRDNVDKLRQLLDRHTQSIWVGSGVNQAQWQILQTAAGLIEGCGDADRQLPDAIRSQDALIDFYLAGLRDVDRRQREFEQSVGTYVDPSGLLADVIGLARVTYQRLANRVQGAFVRHLEKVGWPPSGRLANADVFDRIVEPLLQESGRRVALLLIDALRYELGVELQKQLAEGGQVELQAAFAQLPSVTPVGMASLLPGAGQHLRLTRKDDGLAPALGGQVLTTVTQRMDILQRRYGQRFAEMPLAVFVQPKVDLASTVDLLVIRSNDMDSDFENNPEAAPSRINHTFRQIVGAVQKLRELGFQDAVIVADHGFYLNTAATAGDVCTKPSGRWANAHDRMLLGAGTGDGGSVVVSAESLGIPGEFSQVALPKAMVAYRAGLAYFHGGASLQEAVVPVVAVKLAEAEHGAGRQPTVTLSYKRASKRITTRLPVMAIDVGSGDMFWGDKSFEILLEAHDKAGDVVGEARPGTPVNAATRTVTLMPDSSVQVTLKMDEAFEGKFSVKVLDPTTLKTYASIDLETDYTV</sequence>
<dbReference type="Pfam" id="PF08665">
    <property type="entry name" value="PglZ"/>
    <property type="match status" value="1"/>
</dbReference>
<dbReference type="PATRIC" id="fig|186479.3.peg.10372"/>
<evidence type="ECO:0000313" key="2">
    <source>
        <dbReference type="Proteomes" id="UP000050509"/>
    </source>
</evidence>
<dbReference type="EMBL" id="LJCR01000083">
    <property type="protein sequence ID" value="KPV54276.1"/>
    <property type="molecule type" value="Genomic_DNA"/>
</dbReference>
<evidence type="ECO:0000313" key="1">
    <source>
        <dbReference type="EMBL" id="KPV54276.1"/>
    </source>
</evidence>
<keyword evidence="2" id="KW-1185">Reference proteome</keyword>
<accession>A0A0P9FC34</accession>